<protein>
    <recommendedName>
        <fullName evidence="8">Prenyltransferase</fullName>
    </recommendedName>
</protein>
<keyword evidence="2 5" id="KW-0812">Transmembrane</keyword>
<dbReference type="Proteomes" id="UP000282170">
    <property type="component" value="Chromosome"/>
</dbReference>
<gene>
    <name evidence="6" type="ORF">CNQ36_22925</name>
</gene>
<dbReference type="KEGG" id="sfug:CNQ36_22925"/>
<dbReference type="GO" id="GO:0016765">
    <property type="term" value="F:transferase activity, transferring alkyl or aryl (other than methyl) groups"/>
    <property type="evidence" value="ECO:0007669"/>
    <property type="project" value="InterPro"/>
</dbReference>
<feature type="transmembrane region" description="Helical" evidence="5">
    <location>
        <begin position="148"/>
        <end position="168"/>
    </location>
</feature>
<dbReference type="Pfam" id="PF01040">
    <property type="entry name" value="UbiA"/>
    <property type="match status" value="1"/>
</dbReference>
<feature type="transmembrane region" description="Helical" evidence="5">
    <location>
        <begin position="108"/>
        <end position="136"/>
    </location>
</feature>
<keyword evidence="3 5" id="KW-1133">Transmembrane helix</keyword>
<feature type="transmembrane region" description="Helical" evidence="5">
    <location>
        <begin position="180"/>
        <end position="196"/>
    </location>
</feature>
<keyword evidence="4 5" id="KW-0472">Membrane</keyword>
<evidence type="ECO:0000256" key="3">
    <source>
        <dbReference type="ARBA" id="ARBA00022989"/>
    </source>
</evidence>
<evidence type="ECO:0000313" key="6">
    <source>
        <dbReference type="EMBL" id="AYL38004.1"/>
    </source>
</evidence>
<feature type="transmembrane region" description="Helical" evidence="5">
    <location>
        <begin position="255"/>
        <end position="275"/>
    </location>
</feature>
<comment type="subcellular location">
    <subcellularLocation>
        <location evidence="1">Membrane</location>
        <topology evidence="1">Multi-pass membrane protein</topology>
    </subcellularLocation>
</comment>
<name>A0A494V4I4_9ACTN</name>
<evidence type="ECO:0000256" key="4">
    <source>
        <dbReference type="ARBA" id="ARBA00023136"/>
    </source>
</evidence>
<evidence type="ECO:0000313" key="7">
    <source>
        <dbReference type="Proteomes" id="UP000282170"/>
    </source>
</evidence>
<organism evidence="6 7">
    <name type="scientific">Streptomyces fungicidicus</name>
    <dbReference type="NCBI Taxonomy" id="68203"/>
    <lineage>
        <taxon>Bacteria</taxon>
        <taxon>Bacillati</taxon>
        <taxon>Actinomycetota</taxon>
        <taxon>Actinomycetes</taxon>
        <taxon>Kitasatosporales</taxon>
        <taxon>Streptomycetaceae</taxon>
        <taxon>Streptomyces</taxon>
    </lineage>
</organism>
<sequence>MSSASARLHERGRPMRRMARFHATVELVRPRTLLVSPLSYCVGAAVAGHPFDAVVLLGVLIHIAAPLAANAHNAVTDLVEDGKNVPGRLTLVETAGVGLLRRTVYAGLALMLVLSLVISLAQSLLWVFSVFLVLGYSSPRWRLKGRPVVGMAVFSMAVTEPYIAGALLGDSWGEIPRYDSYQPLLIGLFLFCWYFAKGIMKNVPDYAGDKAAGLRTIPALMSSQHSAAWAAATATTLVYVAFPVLVLVGDLPDRLLVAALVGVPAVANMAAMVRARTPLQYNLVGQRDMYVSVVFLGLLLLGLRPTPGSALIGLLAVVVMAGSDVFGMDSRASRHLDRTDATVPAAGEGIQRSDA</sequence>
<accession>A0A494V4I4</accession>
<dbReference type="GO" id="GO:0016020">
    <property type="term" value="C:membrane"/>
    <property type="evidence" value="ECO:0007669"/>
    <property type="project" value="UniProtKB-SubCell"/>
</dbReference>
<evidence type="ECO:0000256" key="1">
    <source>
        <dbReference type="ARBA" id="ARBA00004141"/>
    </source>
</evidence>
<dbReference type="AlphaFoldDB" id="A0A494V4I4"/>
<dbReference type="EMBL" id="CP023407">
    <property type="protein sequence ID" value="AYL38004.1"/>
    <property type="molecule type" value="Genomic_DNA"/>
</dbReference>
<evidence type="ECO:0008006" key="8">
    <source>
        <dbReference type="Google" id="ProtNLM"/>
    </source>
</evidence>
<feature type="transmembrane region" description="Helical" evidence="5">
    <location>
        <begin position="227"/>
        <end position="249"/>
    </location>
</feature>
<evidence type="ECO:0000256" key="5">
    <source>
        <dbReference type="SAM" id="Phobius"/>
    </source>
</evidence>
<dbReference type="InterPro" id="IPR000537">
    <property type="entry name" value="UbiA_prenyltransferase"/>
</dbReference>
<evidence type="ECO:0000256" key="2">
    <source>
        <dbReference type="ARBA" id="ARBA00022692"/>
    </source>
</evidence>
<keyword evidence="7" id="KW-1185">Reference proteome</keyword>
<dbReference type="Gene3D" id="1.20.120.1780">
    <property type="entry name" value="UbiA prenyltransferase"/>
    <property type="match status" value="1"/>
</dbReference>
<reference evidence="6 7" key="1">
    <citation type="submission" date="2017-09" db="EMBL/GenBank/DDBJ databases">
        <authorList>
            <person name="Zhang H."/>
            <person name="Hu S."/>
            <person name="Xu J."/>
            <person name="He Z."/>
        </authorList>
    </citation>
    <scope>NUCLEOTIDE SEQUENCE [LARGE SCALE GENOMIC DNA]</scope>
    <source>
        <strain evidence="6 7">TXX3120</strain>
    </source>
</reference>
<proteinExistence type="predicted"/>